<dbReference type="SUPFAM" id="SSF56672">
    <property type="entry name" value="DNA/RNA polymerases"/>
    <property type="match status" value="1"/>
</dbReference>
<keyword evidence="4" id="KW-1185">Reference proteome</keyword>
<dbReference type="PROSITE" id="PS50878">
    <property type="entry name" value="RT_POL"/>
    <property type="match status" value="1"/>
</dbReference>
<dbReference type="PANTHER" id="PTHR19446">
    <property type="entry name" value="REVERSE TRANSCRIPTASES"/>
    <property type="match status" value="1"/>
</dbReference>
<dbReference type="Proteomes" id="UP000287166">
    <property type="component" value="Unassembled WGS sequence"/>
</dbReference>
<feature type="domain" description="Reverse transcriptase" evidence="2">
    <location>
        <begin position="313"/>
        <end position="585"/>
    </location>
</feature>
<evidence type="ECO:0000259" key="2">
    <source>
        <dbReference type="PROSITE" id="PS50878"/>
    </source>
</evidence>
<feature type="region of interest" description="Disordered" evidence="1">
    <location>
        <begin position="153"/>
        <end position="179"/>
    </location>
</feature>
<dbReference type="InterPro" id="IPR043502">
    <property type="entry name" value="DNA/RNA_pol_sf"/>
</dbReference>
<evidence type="ECO:0000313" key="4">
    <source>
        <dbReference type="Proteomes" id="UP000287166"/>
    </source>
</evidence>
<reference evidence="3 4" key="1">
    <citation type="journal article" date="2018" name="Sci. Rep.">
        <title>Genome sequence of the cauliflower mushroom Sparassis crispa (Hanabiratake) and its association with beneficial usage.</title>
        <authorList>
            <person name="Kiyama R."/>
            <person name="Furutani Y."/>
            <person name="Kawaguchi K."/>
            <person name="Nakanishi T."/>
        </authorList>
    </citation>
    <scope>NUCLEOTIDE SEQUENCE [LARGE SCALE GENOMIC DNA]</scope>
</reference>
<evidence type="ECO:0000313" key="3">
    <source>
        <dbReference type="EMBL" id="GBE90276.1"/>
    </source>
</evidence>
<dbReference type="RefSeq" id="XP_027621189.1">
    <property type="nucleotide sequence ID" value="XM_027765388.1"/>
</dbReference>
<dbReference type="Pfam" id="PF00078">
    <property type="entry name" value="RVT_1"/>
    <property type="match status" value="1"/>
</dbReference>
<dbReference type="EMBL" id="BFAD01000021">
    <property type="protein sequence ID" value="GBE90276.1"/>
    <property type="molecule type" value="Genomic_DNA"/>
</dbReference>
<dbReference type="AlphaFoldDB" id="A0A401H759"/>
<evidence type="ECO:0000256" key="1">
    <source>
        <dbReference type="SAM" id="MobiDB-lite"/>
    </source>
</evidence>
<sequence>MINRGKEALVLSNKWETLYDRLTYRGRQELCTFRGELSLGTDKFNDVFDEECRDLQMKKDVVDGKPKTKLPRKIQQLLSRYKGYSKRLAQAERQGSADADHLRVLYSRARNKFRKEQGQWKAKQRELEYSRIADDMASYDFKSAWTRLKARTNLSSSTGEGQPMKPSQPLKDDKGHLQTSPEGIQKVMSDHYKKLLQDDKDGQMRDYEYWRDKFPYQDEVSRDYEHLGLSAPMEWPECLSSIREMNGGTSPSEDELHIDVFKGMVGEECMAELKIRNPQFVRKDNIQVNLPKKLLPMQPRTPMGKVVFHLLNSAWELGDIPEAWEENTIVSLFKKGDPELPNNYRGVTLISVLEKILTGVMMARLYGTLESAEILDPEQAGFRPGEEAIGQFIALAEIVRRRGVVDEKLRITPTFGIFIDFKKAYDKVPHGMLWVACENMGIKGHMLRMIKALYKRTRVAVRAGGGNAEAFDLWRGLRQGCLLSPILFIIFVTNLLQYIRYQDVEHGVDVPHKMIWDKNQARCLGLLYADDVVGFEGSIEYSRKFISNLYRWSKDFGMEIGYDKCGIMLQRGGQVSPIGASGGTVLPAGFGFPASPQTRGQHCQIVPEHPKARCAAHRIVIEMGTSQS</sequence>
<dbReference type="STRING" id="139825.A0A401H759"/>
<name>A0A401H759_9APHY</name>
<dbReference type="OrthoDB" id="2742885at2759"/>
<comment type="caution">
    <text evidence="3">The sequence shown here is derived from an EMBL/GenBank/DDBJ whole genome shotgun (WGS) entry which is preliminary data.</text>
</comment>
<dbReference type="InParanoid" id="A0A401H759"/>
<dbReference type="GeneID" id="38787193"/>
<proteinExistence type="predicted"/>
<gene>
    <name evidence="3" type="ORF">SCP_2100020</name>
</gene>
<protein>
    <recommendedName>
        <fullName evidence="2">Reverse transcriptase domain-containing protein</fullName>
    </recommendedName>
</protein>
<dbReference type="CDD" id="cd01650">
    <property type="entry name" value="RT_nLTR_like"/>
    <property type="match status" value="1"/>
</dbReference>
<accession>A0A401H759</accession>
<organism evidence="3 4">
    <name type="scientific">Sparassis crispa</name>
    <dbReference type="NCBI Taxonomy" id="139825"/>
    <lineage>
        <taxon>Eukaryota</taxon>
        <taxon>Fungi</taxon>
        <taxon>Dikarya</taxon>
        <taxon>Basidiomycota</taxon>
        <taxon>Agaricomycotina</taxon>
        <taxon>Agaricomycetes</taxon>
        <taxon>Polyporales</taxon>
        <taxon>Sparassidaceae</taxon>
        <taxon>Sparassis</taxon>
    </lineage>
</organism>
<dbReference type="InterPro" id="IPR000477">
    <property type="entry name" value="RT_dom"/>
</dbReference>